<dbReference type="Proteomes" id="UP000221165">
    <property type="component" value="Unassembled WGS sequence"/>
</dbReference>
<feature type="non-terminal residue" evidence="2">
    <location>
        <position position="43"/>
    </location>
</feature>
<dbReference type="RefSeq" id="XP_067920136.1">
    <property type="nucleotide sequence ID" value="XM_068067889.1"/>
</dbReference>
<accession>A0A2C6KMS8</accession>
<organism evidence="2 3">
    <name type="scientific">Cystoisospora suis</name>
    <dbReference type="NCBI Taxonomy" id="483139"/>
    <lineage>
        <taxon>Eukaryota</taxon>
        <taxon>Sar</taxon>
        <taxon>Alveolata</taxon>
        <taxon>Apicomplexa</taxon>
        <taxon>Conoidasida</taxon>
        <taxon>Coccidia</taxon>
        <taxon>Eucoccidiorida</taxon>
        <taxon>Eimeriorina</taxon>
        <taxon>Sarcocystidae</taxon>
        <taxon>Cystoisospora</taxon>
    </lineage>
</organism>
<name>A0A2C6KMS8_9APIC</name>
<evidence type="ECO:0000256" key="1">
    <source>
        <dbReference type="SAM" id="MobiDB-lite"/>
    </source>
</evidence>
<protein>
    <submittedName>
        <fullName evidence="2">Uncharacterized protein</fullName>
    </submittedName>
</protein>
<dbReference type="GeneID" id="94431100"/>
<evidence type="ECO:0000313" key="3">
    <source>
        <dbReference type="Proteomes" id="UP000221165"/>
    </source>
</evidence>
<evidence type="ECO:0000313" key="2">
    <source>
        <dbReference type="EMBL" id="PHJ18429.1"/>
    </source>
</evidence>
<reference evidence="2 3" key="1">
    <citation type="journal article" date="2017" name="Int. J. Parasitol.">
        <title>The genome of the protozoan parasite Cystoisospora suis and a reverse vaccinology approach to identify vaccine candidates.</title>
        <authorList>
            <person name="Palmieri N."/>
            <person name="Shrestha A."/>
            <person name="Ruttkowski B."/>
            <person name="Beck T."/>
            <person name="Vogl C."/>
            <person name="Tomley F."/>
            <person name="Blake D.P."/>
            <person name="Joachim A."/>
        </authorList>
    </citation>
    <scope>NUCLEOTIDE SEQUENCE [LARGE SCALE GENOMIC DNA]</scope>
    <source>
        <strain evidence="2 3">Wien I</strain>
    </source>
</reference>
<dbReference type="AlphaFoldDB" id="A0A2C6KMS8"/>
<comment type="caution">
    <text evidence="2">The sequence shown here is derived from an EMBL/GenBank/DDBJ whole genome shotgun (WGS) entry which is preliminary data.</text>
</comment>
<gene>
    <name evidence="2" type="ORF">CSUI_007745</name>
</gene>
<dbReference type="EMBL" id="MIGC01004150">
    <property type="protein sequence ID" value="PHJ18429.1"/>
    <property type="molecule type" value="Genomic_DNA"/>
</dbReference>
<proteinExistence type="predicted"/>
<keyword evidence="3" id="KW-1185">Reference proteome</keyword>
<sequence>MSTLGKNSTGRAANLHSAPLKLPKWKLRRSVGLKTSPMAATQT</sequence>
<dbReference type="VEuPathDB" id="ToxoDB:CSUI_007745"/>
<feature type="compositionally biased region" description="Polar residues" evidence="1">
    <location>
        <begin position="1"/>
        <end position="11"/>
    </location>
</feature>
<feature type="region of interest" description="Disordered" evidence="1">
    <location>
        <begin position="1"/>
        <end position="20"/>
    </location>
</feature>